<dbReference type="EMBL" id="JAPFFF010000023">
    <property type="protein sequence ID" value="KAK8852847.1"/>
    <property type="molecule type" value="Genomic_DNA"/>
</dbReference>
<gene>
    <name evidence="3" type="ORF">M9Y10_017839</name>
</gene>
<name>A0ABR2HUQ9_9EUKA</name>
<feature type="transmembrane region" description="Helical" evidence="1">
    <location>
        <begin position="12"/>
        <end position="30"/>
    </location>
</feature>
<evidence type="ECO:0000313" key="4">
    <source>
        <dbReference type="Proteomes" id="UP001470230"/>
    </source>
</evidence>
<dbReference type="Proteomes" id="UP001470230">
    <property type="component" value="Unassembled WGS sequence"/>
</dbReference>
<accession>A0ABR2HUQ9</accession>
<feature type="domain" description="Glycine zipper" evidence="2">
    <location>
        <begin position="86"/>
        <end position="125"/>
    </location>
</feature>
<keyword evidence="1" id="KW-1133">Transmembrane helix</keyword>
<sequence length="132" mass="13550">MEESIVKAAGKYFILGYAAGIGIGAVTGMAENLNELPMVQLNQTLNKATKFGEYCGYHSAMTASIYQISKGVSYKFLSDPIITTTIAGGAAGAYCGSYWGVKGAIGGGVAGSALGALIGYHQSKNESPVNTP</sequence>
<dbReference type="Pfam" id="PF13488">
    <property type="entry name" value="Gly-zipper_Omp"/>
    <property type="match status" value="1"/>
</dbReference>
<keyword evidence="1" id="KW-0812">Transmembrane</keyword>
<evidence type="ECO:0000259" key="2">
    <source>
        <dbReference type="Pfam" id="PF13488"/>
    </source>
</evidence>
<reference evidence="3 4" key="1">
    <citation type="submission" date="2024-04" db="EMBL/GenBank/DDBJ databases">
        <title>Tritrichomonas musculus Genome.</title>
        <authorList>
            <person name="Alves-Ferreira E."/>
            <person name="Grigg M."/>
            <person name="Lorenzi H."/>
            <person name="Galac M."/>
        </authorList>
    </citation>
    <scope>NUCLEOTIDE SEQUENCE [LARGE SCALE GENOMIC DNA]</scope>
    <source>
        <strain evidence="3 4">EAF2021</strain>
    </source>
</reference>
<evidence type="ECO:0000256" key="1">
    <source>
        <dbReference type="SAM" id="Phobius"/>
    </source>
</evidence>
<keyword evidence="4" id="KW-1185">Reference proteome</keyword>
<keyword evidence="1" id="KW-0472">Membrane</keyword>
<protein>
    <recommendedName>
        <fullName evidence="2">Glycine zipper domain-containing protein</fullName>
    </recommendedName>
</protein>
<organism evidence="3 4">
    <name type="scientific">Tritrichomonas musculus</name>
    <dbReference type="NCBI Taxonomy" id="1915356"/>
    <lineage>
        <taxon>Eukaryota</taxon>
        <taxon>Metamonada</taxon>
        <taxon>Parabasalia</taxon>
        <taxon>Tritrichomonadida</taxon>
        <taxon>Tritrichomonadidae</taxon>
        <taxon>Tritrichomonas</taxon>
    </lineage>
</organism>
<dbReference type="InterPro" id="IPR039567">
    <property type="entry name" value="Gly-zipper"/>
</dbReference>
<evidence type="ECO:0000313" key="3">
    <source>
        <dbReference type="EMBL" id="KAK8852847.1"/>
    </source>
</evidence>
<comment type="caution">
    <text evidence="3">The sequence shown here is derived from an EMBL/GenBank/DDBJ whole genome shotgun (WGS) entry which is preliminary data.</text>
</comment>
<proteinExistence type="predicted"/>